<dbReference type="RefSeq" id="WP_015162158.1">
    <property type="nucleotide sequence ID" value="NZ_PVWO01000059.1"/>
</dbReference>
<evidence type="ECO:0000259" key="1">
    <source>
        <dbReference type="Pfam" id="PF24730"/>
    </source>
</evidence>
<name>A0A2T1GJ76_9CYAN</name>
<evidence type="ECO:0000313" key="4">
    <source>
        <dbReference type="Proteomes" id="UP000238937"/>
    </source>
</evidence>
<evidence type="ECO:0000259" key="2">
    <source>
        <dbReference type="Pfam" id="PF24732"/>
    </source>
</evidence>
<comment type="caution">
    <text evidence="3">The sequence shown here is derived from an EMBL/GenBank/DDBJ whole genome shotgun (WGS) entry which is preliminary data.</text>
</comment>
<reference evidence="3 4" key="1">
    <citation type="submission" date="2018-03" db="EMBL/GenBank/DDBJ databases">
        <title>The ancient ancestry and fast evolution of plastids.</title>
        <authorList>
            <person name="Moore K.R."/>
            <person name="Magnabosco C."/>
            <person name="Momper L."/>
            <person name="Gold D.A."/>
            <person name="Bosak T."/>
            <person name="Fournier G.P."/>
        </authorList>
    </citation>
    <scope>NUCLEOTIDE SEQUENCE [LARGE SCALE GENOMIC DNA]</scope>
    <source>
        <strain evidence="3 4">CCALA 037</strain>
    </source>
</reference>
<dbReference type="AlphaFoldDB" id="A0A2T1GJ76"/>
<dbReference type="Pfam" id="PF24730">
    <property type="entry name" value="DUF7682"/>
    <property type="match status" value="1"/>
</dbReference>
<keyword evidence="4" id="KW-1185">Reference proteome</keyword>
<accession>A0A2T1GJ76</accession>
<dbReference type="EMBL" id="PVWO01000059">
    <property type="protein sequence ID" value="PSB57844.1"/>
    <property type="molecule type" value="Genomic_DNA"/>
</dbReference>
<dbReference type="Pfam" id="PF24732">
    <property type="entry name" value="ParE_like"/>
    <property type="match status" value="1"/>
</dbReference>
<dbReference type="Proteomes" id="UP000238937">
    <property type="component" value="Unassembled WGS sequence"/>
</dbReference>
<feature type="domain" description="ParE-like toxin" evidence="2">
    <location>
        <begin position="56"/>
        <end position="120"/>
    </location>
</feature>
<protein>
    <submittedName>
        <fullName evidence="3">Uncharacterized protein</fullName>
    </submittedName>
</protein>
<dbReference type="InterPro" id="IPR056925">
    <property type="entry name" value="ParE-like"/>
</dbReference>
<proteinExistence type="predicted"/>
<dbReference type="InterPro" id="IPR056099">
    <property type="entry name" value="DUF7682"/>
</dbReference>
<dbReference type="OrthoDB" id="467181at2"/>
<feature type="domain" description="DUF7682" evidence="1">
    <location>
        <begin position="4"/>
        <end position="26"/>
    </location>
</feature>
<organism evidence="3 4">
    <name type="scientific">Chamaesiphon polymorphus CCALA 037</name>
    <dbReference type="NCBI Taxonomy" id="2107692"/>
    <lineage>
        <taxon>Bacteria</taxon>
        <taxon>Bacillati</taxon>
        <taxon>Cyanobacteriota</taxon>
        <taxon>Cyanophyceae</taxon>
        <taxon>Gomontiellales</taxon>
        <taxon>Chamaesiphonaceae</taxon>
        <taxon>Chamaesiphon</taxon>
    </lineage>
</organism>
<sequence>MSRRRKMFQCGHKGYGQICHRCLQEEVGENEKKEKKRSWHDSFAFDPIDLKSLPSHVVLKARNIINGLQDRRNYREFGGKRLRHNRLVISIPVTRNYRMLCFEEDGVLQPKEVLSHEDYNICKPGS</sequence>
<gene>
    <name evidence="3" type="ORF">C7B77_06895</name>
</gene>
<evidence type="ECO:0000313" key="3">
    <source>
        <dbReference type="EMBL" id="PSB57844.1"/>
    </source>
</evidence>